<dbReference type="EMBL" id="QJJM01000031">
    <property type="protein sequence ID" value="PXW67385.1"/>
    <property type="molecule type" value="Genomic_DNA"/>
</dbReference>
<organism evidence="1 2">
    <name type="scientific">Blastomonas natatoria</name>
    <dbReference type="NCBI Taxonomy" id="34015"/>
    <lineage>
        <taxon>Bacteria</taxon>
        <taxon>Pseudomonadati</taxon>
        <taxon>Pseudomonadota</taxon>
        <taxon>Alphaproteobacteria</taxon>
        <taxon>Sphingomonadales</taxon>
        <taxon>Sphingomonadaceae</taxon>
        <taxon>Blastomonas</taxon>
    </lineage>
</organism>
<dbReference type="InterPro" id="IPR025961">
    <property type="entry name" value="Metal_resist"/>
</dbReference>
<protein>
    <submittedName>
        <fullName evidence="1">Heavy-metal resistance protein</fullName>
    </submittedName>
</protein>
<keyword evidence="2" id="KW-1185">Reference proteome</keyword>
<evidence type="ECO:0000313" key="2">
    <source>
        <dbReference type="Proteomes" id="UP000248014"/>
    </source>
</evidence>
<dbReference type="RefSeq" id="WP_060977698.1">
    <property type="nucleotide sequence ID" value="NZ_QJJM01000031.1"/>
</dbReference>
<sequence length="145" mass="15867">MNFRRIALAAALIIALALIGVWLGRMLQPAPHHGGAELHALIHGELDLDPAQEQELTALERQFAARREALEDRLRRSNALLGDAIAAEHEFGPRVSAAVDDTHDAMGDLQKATLEHVFAMRAILRPDQQARFDAVVSKSLAAEPQ</sequence>
<name>A0A2V3UMX9_9SPHN</name>
<dbReference type="OrthoDB" id="7450844at2"/>
<dbReference type="Gene3D" id="1.20.120.1490">
    <property type="match status" value="1"/>
</dbReference>
<gene>
    <name evidence="1" type="ORF">C7451_1317</name>
</gene>
<proteinExistence type="predicted"/>
<dbReference type="Proteomes" id="UP000248014">
    <property type="component" value="Unassembled WGS sequence"/>
</dbReference>
<evidence type="ECO:0000313" key="1">
    <source>
        <dbReference type="EMBL" id="PXW67385.1"/>
    </source>
</evidence>
<comment type="caution">
    <text evidence="1">The sequence shown here is derived from an EMBL/GenBank/DDBJ whole genome shotgun (WGS) entry which is preliminary data.</text>
</comment>
<reference evidence="1 2" key="1">
    <citation type="submission" date="2018-05" db="EMBL/GenBank/DDBJ databases">
        <title>Genomic Encyclopedia of Type Strains, Phase IV (KMG-IV): sequencing the most valuable type-strain genomes for metagenomic binning, comparative biology and taxonomic classification.</title>
        <authorList>
            <person name="Goeker M."/>
        </authorList>
    </citation>
    <scope>NUCLEOTIDE SEQUENCE [LARGE SCALE GENOMIC DNA]</scope>
    <source>
        <strain evidence="1 2">DSM 3183</strain>
    </source>
</reference>
<dbReference type="AlphaFoldDB" id="A0A2V3UMX9"/>
<accession>A0A2V3UMX9</accession>
<dbReference type="Pfam" id="PF13801">
    <property type="entry name" value="Metal_resist"/>
    <property type="match status" value="1"/>
</dbReference>